<dbReference type="Gene3D" id="3.90.1720.10">
    <property type="entry name" value="endopeptidase domain like (from Nostoc punctiforme)"/>
    <property type="match status" value="1"/>
</dbReference>
<dbReference type="InterPro" id="IPR024453">
    <property type="entry name" value="Peptidase_C92"/>
</dbReference>
<dbReference type="RefSeq" id="WP_262953416.1">
    <property type="nucleotide sequence ID" value="NZ_AP028127.1"/>
</dbReference>
<evidence type="ECO:0008006" key="3">
    <source>
        <dbReference type="Google" id="ProtNLM"/>
    </source>
</evidence>
<dbReference type="InterPro" id="IPR038765">
    <property type="entry name" value="Papain-like_cys_pep_sf"/>
</dbReference>
<sequence>MKPYLLPVLFTLLMSGLSLWVEQGAYTPSTLGIPTVQVADYSVGLLTLEERCVDEKNQQVICHQLTDIQEGDILITKSNHTLFYRHGHAGVVIDAKEGLVLEALGYGESSTLEPLEKWNYYPTVKVLRLKDASQRDRLMSQNFTPFLGIDYHLFARKADLSATHCADIVWKVFNQIGIDVDSNGGYFVTPKDIAKSPYFFEIASYGFETEGGWS</sequence>
<gene>
    <name evidence="1" type="ORF">T23_10820</name>
</gene>
<reference evidence="1" key="1">
    <citation type="journal article" date="2024" name="Int. J. Syst. Evol. Microbiol.">
        <title>Turicibacter faecis sp. nov., isolated from faeces of heart failure mouse model.</title>
        <authorList>
            <person name="Imamura Y."/>
            <person name="Motooka D."/>
            <person name="Nakajima Y."/>
            <person name="Ito S."/>
            <person name="Kitakaze M."/>
            <person name="Iida T."/>
            <person name="Nakamura S."/>
        </authorList>
    </citation>
    <scope>NUCLEOTIDE SEQUENCE</scope>
    <source>
        <strain evidence="1">TC023</strain>
    </source>
</reference>
<proteinExistence type="predicted"/>
<dbReference type="EMBL" id="AP028127">
    <property type="protein sequence ID" value="BEH90980.1"/>
    <property type="molecule type" value="Genomic_DNA"/>
</dbReference>
<evidence type="ECO:0000313" key="1">
    <source>
        <dbReference type="EMBL" id="BEH90980.1"/>
    </source>
</evidence>
<dbReference type="Proteomes" id="UP001432099">
    <property type="component" value="Chromosome"/>
</dbReference>
<evidence type="ECO:0000313" key="2">
    <source>
        <dbReference type="Proteomes" id="UP001432099"/>
    </source>
</evidence>
<protein>
    <recommendedName>
        <fullName evidence="3">Permuted papain-like amidase YaeF/Yiix C92 family enzyme</fullName>
    </recommendedName>
</protein>
<dbReference type="Pfam" id="PF05708">
    <property type="entry name" value="Peptidase_C92"/>
    <property type="match status" value="1"/>
</dbReference>
<organism evidence="1 2">
    <name type="scientific">Turicibacter faecis</name>
    <dbReference type="NCBI Taxonomy" id="2963365"/>
    <lineage>
        <taxon>Bacteria</taxon>
        <taxon>Bacillati</taxon>
        <taxon>Bacillota</taxon>
        <taxon>Erysipelotrichia</taxon>
        <taxon>Erysipelotrichales</taxon>
        <taxon>Turicibacteraceae</taxon>
        <taxon>Turicibacter</taxon>
    </lineage>
</organism>
<dbReference type="SUPFAM" id="SSF54001">
    <property type="entry name" value="Cysteine proteinases"/>
    <property type="match status" value="1"/>
</dbReference>
<accession>A0ABM8IP06</accession>
<keyword evidence="2" id="KW-1185">Reference proteome</keyword>
<name>A0ABM8IP06_9FIRM</name>